<sequence length="66" mass="7957">MLRAEIDCSRSSMRHRELKPIVLEPYRNRLCQIEAQLQKESFKLRRCREGPGQSKVRIQALFFFYV</sequence>
<gene>
    <name evidence="1" type="ORF">rCG_48743</name>
</gene>
<protein>
    <submittedName>
        <fullName evidence="1">RCG48743</fullName>
    </submittedName>
</protein>
<reference evidence="1 2" key="1">
    <citation type="submission" date="2005-09" db="EMBL/GenBank/DDBJ databases">
        <authorList>
            <person name="Mural R.J."/>
            <person name="Li P.W."/>
            <person name="Adams M.D."/>
            <person name="Amanatides P.G."/>
            <person name="Baden-Tillson H."/>
            <person name="Barnstead M."/>
            <person name="Chin S.H."/>
            <person name="Dew I."/>
            <person name="Evans C.A."/>
            <person name="Ferriera S."/>
            <person name="Flanigan M."/>
            <person name="Fosler C."/>
            <person name="Glodek A."/>
            <person name="Gu Z."/>
            <person name="Holt R.A."/>
            <person name="Jennings D."/>
            <person name="Kraft C.L."/>
            <person name="Lu F."/>
            <person name="Nguyen T."/>
            <person name="Nusskern D.R."/>
            <person name="Pfannkoch C.M."/>
            <person name="Sitter C."/>
            <person name="Sutton G.G."/>
            <person name="Venter J.C."/>
            <person name="Wang Z."/>
            <person name="Woodage T."/>
            <person name="Zheng X.H."/>
            <person name="Zhong F."/>
        </authorList>
    </citation>
    <scope>NUCLEOTIDE SEQUENCE [LARGE SCALE GENOMIC DNA]</scope>
    <source>
        <strain>BN</strain>
        <strain evidence="2">Sprague-Dawley</strain>
    </source>
</reference>
<name>A6IGL9_RAT</name>
<evidence type="ECO:0000313" key="1">
    <source>
        <dbReference type="EMBL" id="EDM16679.1"/>
    </source>
</evidence>
<proteinExistence type="predicted"/>
<accession>A6IGL9</accession>
<dbReference type="Proteomes" id="UP000234681">
    <property type="component" value="Chromosome 7"/>
</dbReference>
<dbReference type="AlphaFoldDB" id="A6IGL9"/>
<dbReference type="EMBL" id="CH473960">
    <property type="protein sequence ID" value="EDM16679.1"/>
    <property type="molecule type" value="Genomic_DNA"/>
</dbReference>
<evidence type="ECO:0000313" key="2">
    <source>
        <dbReference type="Proteomes" id="UP000234681"/>
    </source>
</evidence>
<organism evidence="1 2">
    <name type="scientific">Rattus norvegicus</name>
    <name type="common">Rat</name>
    <dbReference type="NCBI Taxonomy" id="10116"/>
    <lineage>
        <taxon>Eukaryota</taxon>
        <taxon>Metazoa</taxon>
        <taxon>Chordata</taxon>
        <taxon>Craniata</taxon>
        <taxon>Vertebrata</taxon>
        <taxon>Euteleostomi</taxon>
        <taxon>Mammalia</taxon>
        <taxon>Eutheria</taxon>
        <taxon>Euarchontoglires</taxon>
        <taxon>Glires</taxon>
        <taxon>Rodentia</taxon>
        <taxon>Myomorpha</taxon>
        <taxon>Muroidea</taxon>
        <taxon>Muridae</taxon>
        <taxon>Murinae</taxon>
        <taxon>Rattus</taxon>
    </lineage>
</organism>